<comment type="caution">
    <text evidence="2">The sequence shown here is derived from an EMBL/GenBank/DDBJ whole genome shotgun (WGS) entry which is preliminary data.</text>
</comment>
<evidence type="ECO:0000313" key="2">
    <source>
        <dbReference type="EMBL" id="RJF97579.1"/>
    </source>
</evidence>
<dbReference type="Proteomes" id="UP000265955">
    <property type="component" value="Unassembled WGS sequence"/>
</dbReference>
<dbReference type="AlphaFoldDB" id="A0A3A3G9N3"/>
<reference evidence="3" key="1">
    <citation type="submission" date="2018-09" db="EMBL/GenBank/DDBJ databases">
        <authorList>
            <person name="Zhu H."/>
        </authorList>
    </citation>
    <scope>NUCLEOTIDE SEQUENCE [LARGE SCALE GENOMIC DNA]</scope>
    <source>
        <strain evidence="3">K1R23-30</strain>
    </source>
</reference>
<evidence type="ECO:0000256" key="1">
    <source>
        <dbReference type="SAM" id="MobiDB-lite"/>
    </source>
</evidence>
<protein>
    <submittedName>
        <fullName evidence="2">Uncharacterized protein</fullName>
    </submittedName>
</protein>
<organism evidence="2 3">
    <name type="scientific">Noviherbaspirillum saxi</name>
    <dbReference type="NCBI Taxonomy" id="2320863"/>
    <lineage>
        <taxon>Bacteria</taxon>
        <taxon>Pseudomonadati</taxon>
        <taxon>Pseudomonadota</taxon>
        <taxon>Betaproteobacteria</taxon>
        <taxon>Burkholderiales</taxon>
        <taxon>Oxalobacteraceae</taxon>
        <taxon>Noviherbaspirillum</taxon>
    </lineage>
</organism>
<sequence>MANKALAQRQKMTIRVEPSQRPLKGRNAVVPGAKQKASQPTGSVQASLLSRILGKSDRK</sequence>
<name>A0A3A3G9N3_9BURK</name>
<evidence type="ECO:0000313" key="3">
    <source>
        <dbReference type="Proteomes" id="UP000265955"/>
    </source>
</evidence>
<dbReference type="EMBL" id="QYUO01000001">
    <property type="protein sequence ID" value="RJF97579.1"/>
    <property type="molecule type" value="Genomic_DNA"/>
</dbReference>
<keyword evidence="3" id="KW-1185">Reference proteome</keyword>
<feature type="compositionally biased region" description="Polar residues" evidence="1">
    <location>
        <begin position="36"/>
        <end position="46"/>
    </location>
</feature>
<gene>
    <name evidence="2" type="ORF">D3871_02830</name>
</gene>
<feature type="region of interest" description="Disordered" evidence="1">
    <location>
        <begin position="21"/>
        <end position="46"/>
    </location>
</feature>
<accession>A0A3A3G9N3</accession>
<proteinExistence type="predicted"/>